<evidence type="ECO:0000313" key="2">
    <source>
        <dbReference type="EnsemblMetazoa" id="SMAR004699-PA"/>
    </source>
</evidence>
<dbReference type="AlphaFoldDB" id="T1IU79"/>
<dbReference type="PhylomeDB" id="T1IU79"/>
<evidence type="ECO:0000259" key="1">
    <source>
        <dbReference type="Pfam" id="PF24764"/>
    </source>
</evidence>
<accession>T1IU79</accession>
<evidence type="ECO:0000313" key="3">
    <source>
        <dbReference type="Proteomes" id="UP000014500"/>
    </source>
</evidence>
<dbReference type="HOGENOM" id="CLU_1621112_0_0_1"/>
<protein>
    <recommendedName>
        <fullName evidence="1">Integrase core domain-containing protein</fullName>
    </recommendedName>
</protein>
<sequence length="164" mass="18771">MCFVLHACSITEMWDQVRVDHGREFFLTLYMQEINSDKRVDTSRASYRQTQSKKNLRAERFWPEVNSRVNYPIKTALLQLVNSDELIMEDEITKFCVSSFAIQLCRIGTQRCVESWNAHTIPGVGSPIALAQNAPVVSSNITENDFPDAETAANMYAFDNNRQI</sequence>
<organism evidence="2 3">
    <name type="scientific">Strigamia maritima</name>
    <name type="common">European centipede</name>
    <name type="synonym">Geophilus maritimus</name>
    <dbReference type="NCBI Taxonomy" id="126957"/>
    <lineage>
        <taxon>Eukaryota</taxon>
        <taxon>Metazoa</taxon>
        <taxon>Ecdysozoa</taxon>
        <taxon>Arthropoda</taxon>
        <taxon>Myriapoda</taxon>
        <taxon>Chilopoda</taxon>
        <taxon>Pleurostigmophora</taxon>
        <taxon>Geophilomorpha</taxon>
        <taxon>Linotaeniidae</taxon>
        <taxon>Strigamia</taxon>
    </lineage>
</organism>
<dbReference type="Pfam" id="PF24764">
    <property type="entry name" value="rva_4"/>
    <property type="match status" value="1"/>
</dbReference>
<dbReference type="Proteomes" id="UP000014500">
    <property type="component" value="Unassembled WGS sequence"/>
</dbReference>
<reference evidence="3" key="1">
    <citation type="submission" date="2011-05" db="EMBL/GenBank/DDBJ databases">
        <authorList>
            <person name="Richards S.R."/>
            <person name="Qu J."/>
            <person name="Jiang H."/>
            <person name="Jhangiani S.N."/>
            <person name="Agravi P."/>
            <person name="Goodspeed R."/>
            <person name="Gross S."/>
            <person name="Mandapat C."/>
            <person name="Jackson L."/>
            <person name="Mathew T."/>
            <person name="Pu L."/>
            <person name="Thornton R."/>
            <person name="Saada N."/>
            <person name="Wilczek-Boney K.B."/>
            <person name="Lee S."/>
            <person name="Kovar C."/>
            <person name="Wu Y."/>
            <person name="Scherer S.E."/>
            <person name="Worley K.C."/>
            <person name="Muzny D.M."/>
            <person name="Gibbs R."/>
        </authorList>
    </citation>
    <scope>NUCLEOTIDE SEQUENCE</scope>
    <source>
        <strain evidence="3">Brora</strain>
    </source>
</reference>
<name>T1IU79_STRMM</name>
<reference evidence="2" key="2">
    <citation type="submission" date="2015-02" db="UniProtKB">
        <authorList>
            <consortium name="EnsemblMetazoa"/>
        </authorList>
    </citation>
    <scope>IDENTIFICATION</scope>
</reference>
<proteinExistence type="predicted"/>
<keyword evidence="3" id="KW-1185">Reference proteome</keyword>
<dbReference type="EMBL" id="AFFK01019388">
    <property type="status" value="NOT_ANNOTATED_CDS"/>
    <property type="molecule type" value="Genomic_DNA"/>
</dbReference>
<dbReference type="EnsemblMetazoa" id="SMAR004699-RA">
    <property type="protein sequence ID" value="SMAR004699-PA"/>
    <property type="gene ID" value="SMAR004699"/>
</dbReference>
<dbReference type="OMA" id="THVEIST"/>
<dbReference type="InterPro" id="IPR058913">
    <property type="entry name" value="Integrase_dom_put"/>
</dbReference>
<dbReference type="eggNOG" id="ENOG502S2UW">
    <property type="taxonomic scope" value="Eukaryota"/>
</dbReference>
<feature type="domain" description="Integrase core" evidence="1">
    <location>
        <begin position="6"/>
        <end position="121"/>
    </location>
</feature>